<feature type="compositionally biased region" description="Basic residues" evidence="1">
    <location>
        <begin position="107"/>
        <end position="116"/>
    </location>
</feature>
<evidence type="ECO:0000256" key="1">
    <source>
        <dbReference type="SAM" id="MobiDB-lite"/>
    </source>
</evidence>
<evidence type="ECO:0000313" key="2">
    <source>
        <dbReference type="EMBL" id="DAD80456.1"/>
    </source>
</evidence>
<proteinExistence type="predicted"/>
<organism evidence="2">
    <name type="scientific">Siphoviridae sp. ctYh54</name>
    <dbReference type="NCBI Taxonomy" id="2826379"/>
    <lineage>
        <taxon>Viruses</taxon>
        <taxon>Duplodnaviria</taxon>
        <taxon>Heunggongvirae</taxon>
        <taxon>Uroviricota</taxon>
        <taxon>Caudoviricetes</taxon>
    </lineage>
</organism>
<feature type="region of interest" description="Disordered" evidence="1">
    <location>
        <begin position="96"/>
        <end position="127"/>
    </location>
</feature>
<protein>
    <submittedName>
        <fullName evidence="2">Uncharacterized protein</fullName>
    </submittedName>
</protein>
<feature type="compositionally biased region" description="Basic and acidic residues" evidence="1">
    <location>
        <begin position="117"/>
        <end position="127"/>
    </location>
</feature>
<reference evidence="2" key="1">
    <citation type="journal article" date="2021" name="Proc. Natl. Acad. Sci. U.S.A.">
        <title>A Catalog of Tens of Thousands of Viruses from Human Metagenomes Reveals Hidden Associations with Chronic Diseases.</title>
        <authorList>
            <person name="Tisza M.J."/>
            <person name="Buck C.B."/>
        </authorList>
    </citation>
    <scope>NUCLEOTIDE SEQUENCE</scope>
    <source>
        <strain evidence="2">CtYh54</strain>
    </source>
</reference>
<name>A0A8S5ME55_9CAUD</name>
<sequence>MTDIKNDMYGKIKNVKAIAAKALGQVDLGAKVLKQDKPAKANIDVETKTTKNATSESVEGKEEVKGKILAKLGLKKADAKTEVPVTKSKLVEECKEVKKVPDDKTKSQKAKAIAKAKKADAKETEVK</sequence>
<accession>A0A8S5ME55</accession>
<dbReference type="EMBL" id="BK014884">
    <property type="protein sequence ID" value="DAD80456.1"/>
    <property type="molecule type" value="Genomic_DNA"/>
</dbReference>
<feature type="compositionally biased region" description="Basic and acidic residues" evidence="1">
    <location>
        <begin position="96"/>
        <end position="106"/>
    </location>
</feature>